<dbReference type="OMA" id="TVEMHCS"/>
<dbReference type="InterPro" id="IPR003599">
    <property type="entry name" value="Ig_sub"/>
</dbReference>
<protein>
    <recommendedName>
        <fullName evidence="1">B-cell receptor CD22</fullName>
    </recommendedName>
    <alternativeName>
        <fullName evidence="2">Sialic acid-binding Ig-like lectin 2</fullName>
    </alternativeName>
</protein>
<dbReference type="CDD" id="cd00096">
    <property type="entry name" value="Ig"/>
    <property type="match status" value="1"/>
</dbReference>
<dbReference type="InterPro" id="IPR013783">
    <property type="entry name" value="Ig-like_fold"/>
</dbReference>
<gene>
    <name evidence="8" type="primary">LOC115541077</name>
</gene>
<dbReference type="PROSITE" id="PS50835">
    <property type="entry name" value="IG_LIKE"/>
    <property type="match status" value="1"/>
</dbReference>
<reference evidence="8" key="2">
    <citation type="submission" date="2025-09" db="UniProtKB">
        <authorList>
            <consortium name="Ensembl"/>
        </authorList>
    </citation>
    <scope>IDENTIFICATION</scope>
</reference>
<evidence type="ECO:0000256" key="3">
    <source>
        <dbReference type="ARBA" id="ARBA00045430"/>
    </source>
</evidence>
<dbReference type="PANTHER" id="PTHR46013:SF4">
    <property type="entry name" value="B-CELL RECEPTOR CD22-RELATED"/>
    <property type="match status" value="1"/>
</dbReference>
<dbReference type="GeneTree" id="ENSGT01030000239568"/>
<dbReference type="Gene3D" id="2.60.40.10">
    <property type="entry name" value="Immunoglobulins"/>
    <property type="match status" value="3"/>
</dbReference>
<name>A0A8C5B7U9_GADMO</name>
<dbReference type="SMART" id="SM00408">
    <property type="entry name" value="IGc2"/>
    <property type="match status" value="2"/>
</dbReference>
<evidence type="ECO:0000259" key="7">
    <source>
        <dbReference type="PROSITE" id="PS50835"/>
    </source>
</evidence>
<keyword evidence="6" id="KW-0472">Membrane</keyword>
<keyword evidence="6" id="KW-0812">Transmembrane</keyword>
<dbReference type="Ensembl" id="ENSGMOT00000060084.1">
    <property type="protein sequence ID" value="ENSGMOP00000043307.1"/>
    <property type="gene ID" value="ENSGMOG00000009476.2"/>
</dbReference>
<keyword evidence="6" id="KW-1133">Transmembrane helix</keyword>
<evidence type="ECO:0000256" key="1">
    <source>
        <dbReference type="ARBA" id="ARBA00040106"/>
    </source>
</evidence>
<dbReference type="SMART" id="SM00409">
    <property type="entry name" value="IG"/>
    <property type="match status" value="3"/>
</dbReference>
<dbReference type="InterPro" id="IPR056386">
    <property type="entry name" value="Ig_CD22"/>
</dbReference>
<dbReference type="GeneID" id="115541077"/>
<dbReference type="Proteomes" id="UP000694546">
    <property type="component" value="Chromosome 3"/>
</dbReference>
<dbReference type="Pfam" id="PF24518">
    <property type="entry name" value="Ig_CD22"/>
    <property type="match status" value="1"/>
</dbReference>
<feature type="compositionally biased region" description="Polar residues" evidence="5">
    <location>
        <begin position="449"/>
        <end position="470"/>
    </location>
</feature>
<evidence type="ECO:0000256" key="4">
    <source>
        <dbReference type="ARBA" id="ARBA00046458"/>
    </source>
</evidence>
<dbReference type="AlphaFoldDB" id="A0A8C5B7U9"/>
<evidence type="ECO:0000313" key="9">
    <source>
        <dbReference type="Proteomes" id="UP000694546"/>
    </source>
</evidence>
<accession>A0A8C5B7U9</accession>
<dbReference type="InterPro" id="IPR036179">
    <property type="entry name" value="Ig-like_dom_sf"/>
</dbReference>
<proteinExistence type="predicted"/>
<feature type="domain" description="Ig-like" evidence="7">
    <location>
        <begin position="339"/>
        <end position="429"/>
    </location>
</feature>
<reference evidence="8" key="1">
    <citation type="submission" date="2025-08" db="UniProtKB">
        <authorList>
            <consortium name="Ensembl"/>
        </authorList>
    </citation>
    <scope>IDENTIFICATION</scope>
</reference>
<evidence type="ECO:0000256" key="5">
    <source>
        <dbReference type="SAM" id="MobiDB-lite"/>
    </source>
</evidence>
<keyword evidence="9" id="KW-1185">Reference proteome</keyword>
<evidence type="ECO:0000256" key="6">
    <source>
        <dbReference type="SAM" id="Phobius"/>
    </source>
</evidence>
<evidence type="ECO:0000313" key="8">
    <source>
        <dbReference type="Ensembl" id="ENSGMOP00000043307.1"/>
    </source>
</evidence>
<comment type="subunit">
    <text evidence="4">Predominantly monomer of isoform CD22-beta. Also found as heterodimer of isoform CD22-beta and a shorter isoform. Interacts with PTPN6/SHP-1, LYN, SYK, PIK3R1/PIK3R2 and PLCG1 upon phosphorylation. Interacts with GRB2, INPP5D and SHC1 upon phosphorylation. May form a complex with INPP5D/SHIP, GRB2 and SHC1.</text>
</comment>
<dbReference type="PANTHER" id="PTHR46013">
    <property type="entry name" value="VASCULAR CELL ADHESION MOLECULE 1"/>
    <property type="match status" value="1"/>
</dbReference>
<dbReference type="SUPFAM" id="SSF48726">
    <property type="entry name" value="Immunoglobulin"/>
    <property type="match status" value="3"/>
</dbReference>
<dbReference type="InterPro" id="IPR007110">
    <property type="entry name" value="Ig-like_dom"/>
</dbReference>
<sequence>MRQMRENTNNTLPSSLFDITPLSVSLSETIWQTSFLFHERERRGQTMYLRSAERGFLAFLLLVSALHGYHDWTVTYTSSKVCALRGSTVELSCSYEYPDKLQNRSTPVETLWFTKEDHSQPGGLVSDTDYAGRVERSCEEHSCSLSSCSGNCTLRIRDLRQSDSAEYKVRFITNQPGGEYTGDPGVKLTVTDLKVKVPHWPRLWKYLECQKGESFSCAVEGSERFHSPLVCVKGNQNLCNKVTYSTRTMCVLQGTSVDISCTYSRGLKLKEKYWYAWSNNNKPTDLQKDSEYKGRVEYPVKERVGSTLKITDLRDTDSAEYRFKYKSRSHEWKSALHGTTLTVTGLRVEGAAVAPVTEGQRVTLSCSTRCLLPGQPSYIWYHNKGPVAEPESTMNKLVLDPVSLQHAGNYSCSVRGYRHQSPEETLTVSYAPKTTSVTVSPSGEKEEGSSVTLSCSSEAKPEANSSSVEEPGQILTTAVITSELGEIATPSLLTAVALGTTAVLLTIITLLVVLWMRRKMASGKASGPAGRPDTTEALPVYENASALTNRPAPAAQREPIERQEELHYGDIQHPHHSEMQEAPRCLAGSLVQSDQTQQVVYSGVNLKGPDAVLELTVLPVTAPSGLNQ</sequence>
<dbReference type="RefSeq" id="XP_030208691.1">
    <property type="nucleotide sequence ID" value="XM_030352831.1"/>
</dbReference>
<comment type="function">
    <text evidence="3">Most highly expressed siglec (sialic acid-binding immunoglobulin-like lectin) on B-cells that plays a role in various aspects of B-cell biology including differentiation, antigen presentation, and trafficking to bone marrow. Binds to alpha 2,6-linked sialic acid residues of surface molecules such as CD22 itself, CD45 and IgM in a cis configuration. Can also bind to ligands on other cells as an adhesion molecule in a trans configuration. Acts as an inhibitory coreceptor on the surface of B-cells and inhibits B-cell receptor induced signaling, characterized by inhibition of the calcium mobilization and cellular activation. Mechanistically, the immunoreceptor tyrosine-based inhibitory motif domain is phosphorylated by the Src kinase LYN, which in turn leads to the recruitment of the protein tyrosine phosphatase 1/PTPN6, leading to the negative regulation of BCR signaling. If this negative signaling from is of sufficient strength, apoptosis of the B-cell can be induced.</text>
</comment>
<dbReference type="Pfam" id="PF13895">
    <property type="entry name" value="Ig_2"/>
    <property type="match status" value="1"/>
</dbReference>
<feature type="transmembrane region" description="Helical" evidence="6">
    <location>
        <begin position="492"/>
        <end position="516"/>
    </location>
</feature>
<feature type="region of interest" description="Disordered" evidence="5">
    <location>
        <begin position="435"/>
        <end position="470"/>
    </location>
</feature>
<organism evidence="8 9">
    <name type="scientific">Gadus morhua</name>
    <name type="common">Atlantic cod</name>
    <dbReference type="NCBI Taxonomy" id="8049"/>
    <lineage>
        <taxon>Eukaryota</taxon>
        <taxon>Metazoa</taxon>
        <taxon>Chordata</taxon>
        <taxon>Craniata</taxon>
        <taxon>Vertebrata</taxon>
        <taxon>Euteleostomi</taxon>
        <taxon>Actinopterygii</taxon>
        <taxon>Neopterygii</taxon>
        <taxon>Teleostei</taxon>
        <taxon>Neoteleostei</taxon>
        <taxon>Acanthomorphata</taxon>
        <taxon>Zeiogadaria</taxon>
        <taxon>Gadariae</taxon>
        <taxon>Gadiformes</taxon>
        <taxon>Gadoidei</taxon>
        <taxon>Gadidae</taxon>
        <taxon>Gadus</taxon>
    </lineage>
</organism>
<dbReference type="InterPro" id="IPR003598">
    <property type="entry name" value="Ig_sub2"/>
</dbReference>
<evidence type="ECO:0000256" key="2">
    <source>
        <dbReference type="ARBA" id="ARBA00041781"/>
    </source>
</evidence>